<protein>
    <recommendedName>
        <fullName evidence="1">PRC-barrel domain-containing protein</fullName>
    </recommendedName>
</protein>
<dbReference type="InterPro" id="IPR011033">
    <property type="entry name" value="PRC_barrel-like_sf"/>
</dbReference>
<sequence>MKIQHRQLLRLQVETKSGTPLGLVQSFAVDTETQGIACYYVKPSPFAKPFADTLLIPPAQVLSISKEKMIVEDAIVPGMVVAGAPTGSVV</sequence>
<name>A0A2M8LE51_9BACT</name>
<evidence type="ECO:0000259" key="1">
    <source>
        <dbReference type="Pfam" id="PF05239"/>
    </source>
</evidence>
<dbReference type="SUPFAM" id="SSF50346">
    <property type="entry name" value="PRC-barrel domain"/>
    <property type="match status" value="1"/>
</dbReference>
<dbReference type="Pfam" id="PF05239">
    <property type="entry name" value="PRC"/>
    <property type="match status" value="1"/>
</dbReference>
<dbReference type="EMBL" id="PFET01000010">
    <property type="protein sequence ID" value="PJE75729.1"/>
    <property type="molecule type" value="Genomic_DNA"/>
</dbReference>
<comment type="caution">
    <text evidence="2">The sequence shown here is derived from an EMBL/GenBank/DDBJ whole genome shotgun (WGS) entry which is preliminary data.</text>
</comment>
<dbReference type="InterPro" id="IPR027275">
    <property type="entry name" value="PRC-brl_dom"/>
</dbReference>
<dbReference type="Gene3D" id="2.30.30.240">
    <property type="entry name" value="PRC-barrel domain"/>
    <property type="match status" value="1"/>
</dbReference>
<dbReference type="Proteomes" id="UP000231152">
    <property type="component" value="Unassembled WGS sequence"/>
</dbReference>
<gene>
    <name evidence="2" type="ORF">COV04_03110</name>
</gene>
<evidence type="ECO:0000313" key="2">
    <source>
        <dbReference type="EMBL" id="PJE75729.1"/>
    </source>
</evidence>
<organism evidence="2 3">
    <name type="scientific">Candidatus Uhrbacteria bacterium CG10_big_fil_rev_8_21_14_0_10_48_11</name>
    <dbReference type="NCBI Taxonomy" id="1975037"/>
    <lineage>
        <taxon>Bacteria</taxon>
        <taxon>Candidatus Uhriibacteriota</taxon>
    </lineage>
</organism>
<proteinExistence type="predicted"/>
<dbReference type="AlphaFoldDB" id="A0A2M8LE51"/>
<reference evidence="2 3" key="1">
    <citation type="submission" date="2017-09" db="EMBL/GenBank/DDBJ databases">
        <title>Depth-based differentiation of microbial function through sediment-hosted aquifers and enrichment of novel symbionts in the deep terrestrial subsurface.</title>
        <authorList>
            <person name="Probst A.J."/>
            <person name="Ladd B."/>
            <person name="Jarett J.K."/>
            <person name="Geller-Mcgrath D.E."/>
            <person name="Sieber C.M."/>
            <person name="Emerson J.B."/>
            <person name="Anantharaman K."/>
            <person name="Thomas B.C."/>
            <person name="Malmstrom R."/>
            <person name="Stieglmeier M."/>
            <person name="Klingl A."/>
            <person name="Woyke T."/>
            <person name="Ryan C.M."/>
            <person name="Banfield J.F."/>
        </authorList>
    </citation>
    <scope>NUCLEOTIDE SEQUENCE [LARGE SCALE GENOMIC DNA]</scope>
    <source>
        <strain evidence="2">CG10_big_fil_rev_8_21_14_0_10_48_11</strain>
    </source>
</reference>
<feature type="domain" description="PRC-barrel" evidence="1">
    <location>
        <begin position="6"/>
        <end position="72"/>
    </location>
</feature>
<accession>A0A2M8LE51</accession>
<evidence type="ECO:0000313" key="3">
    <source>
        <dbReference type="Proteomes" id="UP000231152"/>
    </source>
</evidence>